<reference evidence="1 2" key="1">
    <citation type="submission" date="2016-11" db="EMBL/GenBank/DDBJ databases">
        <authorList>
            <person name="Jaros S."/>
            <person name="Januszkiewicz K."/>
            <person name="Wedrychowicz H."/>
        </authorList>
    </citation>
    <scope>NUCLEOTIDE SEQUENCE [LARGE SCALE GENOMIC DNA]</scope>
    <source>
        <strain evidence="1 2">GAS86</strain>
    </source>
</reference>
<accession>A0A1N6K0A2</accession>
<organism evidence="1 2">
    <name type="scientific">Paraburkholderia phenazinium</name>
    <dbReference type="NCBI Taxonomy" id="60549"/>
    <lineage>
        <taxon>Bacteria</taxon>
        <taxon>Pseudomonadati</taxon>
        <taxon>Pseudomonadota</taxon>
        <taxon>Betaproteobacteria</taxon>
        <taxon>Burkholderiales</taxon>
        <taxon>Burkholderiaceae</taxon>
        <taxon>Paraburkholderia</taxon>
    </lineage>
</organism>
<dbReference type="EMBL" id="FSRM01000002">
    <property type="protein sequence ID" value="SIO49767.1"/>
    <property type="molecule type" value="Genomic_DNA"/>
</dbReference>
<gene>
    <name evidence="1" type="ORF">SAMN05444168_5563</name>
</gene>
<dbReference type="AlphaFoldDB" id="A0A1N6K0A2"/>
<sequence length="69" mass="7788">MTVLSDLSIIVAAYIIDSLKHRPIYLALALNTKRTPGAILAPIISTDRPNHAMTSQYLNYIVNSRRKRH</sequence>
<dbReference type="Proteomes" id="UP000184693">
    <property type="component" value="Unassembled WGS sequence"/>
</dbReference>
<proteinExistence type="predicted"/>
<name>A0A1N6K0A2_9BURK</name>
<evidence type="ECO:0000313" key="2">
    <source>
        <dbReference type="Proteomes" id="UP000184693"/>
    </source>
</evidence>
<evidence type="ECO:0000313" key="1">
    <source>
        <dbReference type="EMBL" id="SIO49767.1"/>
    </source>
</evidence>
<protein>
    <submittedName>
        <fullName evidence="1">Uncharacterized protein</fullName>
    </submittedName>
</protein>